<dbReference type="AlphaFoldDB" id="A0A426U279"/>
<dbReference type="PANTHER" id="PTHR39199:SF1">
    <property type="entry name" value="BLR5128 PROTEIN"/>
    <property type="match status" value="1"/>
</dbReference>
<protein>
    <submittedName>
        <fullName evidence="2">ACT domain-containing protein</fullName>
    </submittedName>
</protein>
<evidence type="ECO:0000259" key="1">
    <source>
        <dbReference type="Pfam" id="PF10000"/>
    </source>
</evidence>
<comment type="caution">
    <text evidence="2">The sequence shown here is derived from an EMBL/GenBank/DDBJ whole genome shotgun (WGS) entry which is preliminary data.</text>
</comment>
<organism evidence="2 3">
    <name type="scientific">Candidatus Viridilinea halotolerans</name>
    <dbReference type="NCBI Taxonomy" id="2491704"/>
    <lineage>
        <taxon>Bacteria</taxon>
        <taxon>Bacillati</taxon>
        <taxon>Chloroflexota</taxon>
        <taxon>Chloroflexia</taxon>
        <taxon>Chloroflexales</taxon>
        <taxon>Chloroflexineae</taxon>
        <taxon>Oscillochloridaceae</taxon>
        <taxon>Candidatus Viridilinea</taxon>
    </lineage>
</organism>
<dbReference type="Proteomes" id="UP000280307">
    <property type="component" value="Unassembled WGS sequence"/>
</dbReference>
<evidence type="ECO:0000313" key="3">
    <source>
        <dbReference type="Proteomes" id="UP000280307"/>
    </source>
</evidence>
<proteinExistence type="predicted"/>
<gene>
    <name evidence="2" type="ORF">EI684_08505</name>
</gene>
<name>A0A426U279_9CHLR</name>
<sequence>MPPTPIRDLPTLLATLEPQLQPGIVVFTSVPFGTPIAPIAIIASIREPEGMALILPEAAAQQSGLPILARCAWITLTVASDLHAVGLTAAVATALTHVGISCNIVAGAYHDHLFVPVDVASHALAALHALQAQARGDHDPLS</sequence>
<dbReference type="Pfam" id="PF10000">
    <property type="entry name" value="ACT_3"/>
    <property type="match status" value="1"/>
</dbReference>
<dbReference type="PANTHER" id="PTHR39199">
    <property type="entry name" value="BLR5128 PROTEIN"/>
    <property type="match status" value="1"/>
</dbReference>
<reference evidence="2 3" key="1">
    <citation type="submission" date="2018-12" db="EMBL/GenBank/DDBJ databases">
        <title>Genome Sequence of Candidatus Viridilinea halotolerans isolated from saline sulfide-rich spring.</title>
        <authorList>
            <person name="Grouzdev D.S."/>
            <person name="Burganskaya E.I."/>
            <person name="Krutkina M.S."/>
            <person name="Sukhacheva M.V."/>
            <person name="Gorlenko V.M."/>
        </authorList>
    </citation>
    <scope>NUCLEOTIDE SEQUENCE [LARGE SCALE GENOMIC DNA]</scope>
    <source>
        <strain evidence="2">Chok-6</strain>
    </source>
</reference>
<dbReference type="SUPFAM" id="SSF55021">
    <property type="entry name" value="ACT-like"/>
    <property type="match status" value="2"/>
</dbReference>
<dbReference type="InterPro" id="IPR045865">
    <property type="entry name" value="ACT-like_dom_sf"/>
</dbReference>
<dbReference type="Gene3D" id="3.30.2130.10">
    <property type="entry name" value="VC0802-like"/>
    <property type="match status" value="1"/>
</dbReference>
<dbReference type="EMBL" id="RSAS01000326">
    <property type="protein sequence ID" value="RRR73645.1"/>
    <property type="molecule type" value="Genomic_DNA"/>
</dbReference>
<dbReference type="InterPro" id="IPR018717">
    <property type="entry name" value="DUF2241"/>
</dbReference>
<evidence type="ECO:0000313" key="2">
    <source>
        <dbReference type="EMBL" id="RRR73645.1"/>
    </source>
</evidence>
<feature type="domain" description="DUF2241" evidence="1">
    <location>
        <begin position="6"/>
        <end position="71"/>
    </location>
</feature>
<accession>A0A426U279</accession>